<dbReference type="EMBL" id="CP013235">
    <property type="protein sequence ID" value="AMP10583.1"/>
    <property type="molecule type" value="Genomic_DNA"/>
</dbReference>
<accession>A0A127QKN6</accession>
<dbReference type="AlphaFoldDB" id="A0A127QKN6"/>
<feature type="compositionally biased region" description="Polar residues" evidence="1">
    <location>
        <begin position="12"/>
        <end position="26"/>
    </location>
</feature>
<protein>
    <submittedName>
        <fullName evidence="2">Uncharacterized protein</fullName>
    </submittedName>
</protein>
<organism evidence="2 3">
    <name type="scientific">Collimonas arenae</name>
    <dbReference type="NCBI Taxonomy" id="279058"/>
    <lineage>
        <taxon>Bacteria</taxon>
        <taxon>Pseudomonadati</taxon>
        <taxon>Pseudomonadota</taxon>
        <taxon>Betaproteobacteria</taxon>
        <taxon>Burkholderiales</taxon>
        <taxon>Oxalobacteraceae</taxon>
        <taxon>Collimonas</taxon>
    </lineage>
</organism>
<feature type="compositionally biased region" description="Basic and acidic residues" evidence="1">
    <location>
        <begin position="31"/>
        <end position="42"/>
    </location>
</feature>
<gene>
    <name evidence="2" type="ORF">CAter282_2859</name>
</gene>
<reference evidence="2 3" key="1">
    <citation type="submission" date="2015-11" db="EMBL/GenBank/DDBJ databases">
        <title>Exploring the genomic traits of fungus-feeding bacterial genus Collimonas.</title>
        <authorList>
            <person name="Song C."/>
            <person name="Schmidt R."/>
            <person name="de Jager V."/>
            <person name="Krzyzanowska D."/>
            <person name="Jongedijk E."/>
            <person name="Cankar K."/>
            <person name="Beekwilder J."/>
            <person name="van Veen A."/>
            <person name="de Boer W."/>
            <person name="van Veen J.A."/>
            <person name="Garbeva P."/>
        </authorList>
    </citation>
    <scope>NUCLEOTIDE SEQUENCE [LARGE SCALE GENOMIC DNA]</scope>
    <source>
        <strain evidence="2 3">Ter282</strain>
    </source>
</reference>
<evidence type="ECO:0000256" key="1">
    <source>
        <dbReference type="SAM" id="MobiDB-lite"/>
    </source>
</evidence>
<dbReference type="Proteomes" id="UP000071778">
    <property type="component" value="Chromosome"/>
</dbReference>
<evidence type="ECO:0000313" key="3">
    <source>
        <dbReference type="Proteomes" id="UP000071778"/>
    </source>
</evidence>
<evidence type="ECO:0000313" key="2">
    <source>
        <dbReference type="EMBL" id="AMP10583.1"/>
    </source>
</evidence>
<feature type="region of interest" description="Disordered" evidence="1">
    <location>
        <begin position="1"/>
        <end position="42"/>
    </location>
</feature>
<name>A0A127QKN6_9BURK</name>
<keyword evidence="3" id="KW-1185">Reference proteome</keyword>
<proteinExistence type="predicted"/>
<sequence>MIFDDQPHATPATPQRMQSSRHTTGASAPHAKREGKWSRPVD</sequence>